<dbReference type="Proteomes" id="UP000530514">
    <property type="component" value="Unassembled WGS sequence"/>
</dbReference>
<keyword evidence="2" id="KW-1185">Reference proteome</keyword>
<dbReference type="RefSeq" id="WP_081943959.1">
    <property type="nucleotide sequence ID" value="NZ_JACEIP010000010.1"/>
</dbReference>
<organism evidence="1 2">
    <name type="scientific">Thermoactinomyces daqus</name>
    <dbReference type="NCBI Taxonomy" id="1329516"/>
    <lineage>
        <taxon>Bacteria</taxon>
        <taxon>Bacillati</taxon>
        <taxon>Bacillota</taxon>
        <taxon>Bacilli</taxon>
        <taxon>Bacillales</taxon>
        <taxon>Thermoactinomycetaceae</taxon>
        <taxon>Thermoactinomyces</taxon>
    </lineage>
</organism>
<dbReference type="OrthoDB" id="2990038at2"/>
<evidence type="ECO:0000313" key="1">
    <source>
        <dbReference type="EMBL" id="MBA4542856.1"/>
    </source>
</evidence>
<dbReference type="EMBL" id="JACEIP010000010">
    <property type="protein sequence ID" value="MBA4542856.1"/>
    <property type="molecule type" value="Genomic_DNA"/>
</dbReference>
<gene>
    <name evidence="1" type="primary">mciZ</name>
    <name evidence="1" type="ORF">H1164_08065</name>
</gene>
<dbReference type="AlphaFoldDB" id="A0A7W1XA56"/>
<dbReference type="Pfam" id="PF13072">
    <property type="entry name" value="MciZ"/>
    <property type="match status" value="1"/>
</dbReference>
<proteinExistence type="predicted"/>
<name>A0A7W1XA56_9BACL</name>
<sequence>MKKRWDERSVWISGKAWQIRLYLHHLAQSNLTVKQYIRKRSAVFHYNRNR</sequence>
<accession>A0A7W1XA56</accession>
<comment type="caution">
    <text evidence="1">The sequence shown here is derived from an EMBL/GenBank/DDBJ whole genome shotgun (WGS) entry which is preliminary data.</text>
</comment>
<protein>
    <submittedName>
        <fullName evidence="1">Z-ring formation inhibitor MciZ</fullName>
    </submittedName>
</protein>
<reference evidence="1 2" key="1">
    <citation type="submission" date="2020-07" db="EMBL/GenBank/DDBJ databases">
        <authorList>
            <person name="Feng H."/>
        </authorList>
    </citation>
    <scope>NUCLEOTIDE SEQUENCE [LARGE SCALE GENOMIC DNA]</scope>
    <source>
        <strain evidence="2">s-11</strain>
    </source>
</reference>
<evidence type="ECO:0000313" key="2">
    <source>
        <dbReference type="Proteomes" id="UP000530514"/>
    </source>
</evidence>
<dbReference type="InterPro" id="IPR025177">
    <property type="entry name" value="MciZ"/>
</dbReference>